<dbReference type="Pfam" id="PF03931">
    <property type="entry name" value="Skp1_POZ"/>
    <property type="match status" value="1"/>
</dbReference>
<comment type="caution">
    <text evidence="6">The sequence shown here is derived from an EMBL/GenBank/DDBJ whole genome shotgun (WGS) entry which is preliminary data.</text>
</comment>
<dbReference type="GO" id="GO:0009867">
    <property type="term" value="P:jasmonic acid mediated signaling pathway"/>
    <property type="evidence" value="ECO:0007669"/>
    <property type="project" value="UniProtKB-ARBA"/>
</dbReference>
<evidence type="ECO:0000256" key="1">
    <source>
        <dbReference type="ARBA" id="ARBA00004906"/>
    </source>
</evidence>
<evidence type="ECO:0000256" key="2">
    <source>
        <dbReference type="ARBA" id="ARBA00009993"/>
    </source>
</evidence>
<dbReference type="Proteomes" id="UP001603857">
    <property type="component" value="Unassembled WGS sequence"/>
</dbReference>
<evidence type="ECO:0000313" key="6">
    <source>
        <dbReference type="EMBL" id="KAL2331022.1"/>
    </source>
</evidence>
<proteinExistence type="inferred from homology"/>
<dbReference type="AlphaFoldDB" id="A0ABD1M5U8"/>
<dbReference type="SMART" id="SM00512">
    <property type="entry name" value="Skp1"/>
    <property type="match status" value="1"/>
</dbReference>
<gene>
    <name evidence="6" type="ORF">Fmac_018603</name>
</gene>
<dbReference type="Gene3D" id="3.30.710.10">
    <property type="entry name" value="Potassium Channel Kv1.1, Chain A"/>
    <property type="match status" value="1"/>
</dbReference>
<evidence type="ECO:0008006" key="8">
    <source>
        <dbReference type="Google" id="ProtNLM"/>
    </source>
</evidence>
<keyword evidence="7" id="KW-1185">Reference proteome</keyword>
<keyword evidence="3" id="KW-0833">Ubl conjugation pathway</keyword>
<sequence>MAGEEELKKEMVMTAKGKEVLIAEDVMLAKGEDLKMDTLKIVEREEIKKIRLKSSDEATYEVEPLIVKEMKRVQSFINIEGIDVSYAILLPNITSRNLSRIIDFCWEHHHNTENLEEFKGRFLKSLNNHELKELLLAANYLNVKILFDFLCNSVADLVQNESPQFIRDFFSILNDAHIPQGHSPASQGSIDDD</sequence>
<reference evidence="6 7" key="1">
    <citation type="submission" date="2024-08" db="EMBL/GenBank/DDBJ databases">
        <title>Insights into the chromosomal genome structure of Flemingia macrophylla.</title>
        <authorList>
            <person name="Ding Y."/>
            <person name="Zhao Y."/>
            <person name="Bi W."/>
            <person name="Wu M."/>
            <person name="Zhao G."/>
            <person name="Gong Y."/>
            <person name="Li W."/>
            <person name="Zhang P."/>
        </authorList>
    </citation>
    <scope>NUCLEOTIDE SEQUENCE [LARGE SCALE GENOMIC DNA]</scope>
    <source>
        <strain evidence="6">DYQJB</strain>
        <tissue evidence="6">Leaf</tissue>
    </source>
</reference>
<feature type="domain" description="SKP1 component POZ" evidence="5">
    <location>
        <begin position="48"/>
        <end position="109"/>
    </location>
</feature>
<dbReference type="InterPro" id="IPR011333">
    <property type="entry name" value="SKP1/BTB/POZ_sf"/>
</dbReference>
<dbReference type="InterPro" id="IPR016073">
    <property type="entry name" value="Skp1_comp_POZ"/>
</dbReference>
<feature type="domain" description="SKP1 component dimerisation" evidence="4">
    <location>
        <begin position="146"/>
        <end position="175"/>
    </location>
</feature>
<dbReference type="InterPro" id="IPR016897">
    <property type="entry name" value="SKP1"/>
</dbReference>
<comment type="pathway">
    <text evidence="1">Protein modification; protein ubiquitination.</text>
</comment>
<dbReference type="SUPFAM" id="SSF54695">
    <property type="entry name" value="POZ domain"/>
    <property type="match status" value="1"/>
</dbReference>
<dbReference type="InterPro" id="IPR001232">
    <property type="entry name" value="SKP1-like"/>
</dbReference>
<dbReference type="Pfam" id="PF01466">
    <property type="entry name" value="Skp1"/>
    <property type="match status" value="1"/>
</dbReference>
<dbReference type="SUPFAM" id="SSF81382">
    <property type="entry name" value="Skp1 dimerisation domain-like"/>
    <property type="match status" value="1"/>
</dbReference>
<dbReference type="InterPro" id="IPR016072">
    <property type="entry name" value="Skp1_comp_dimer"/>
</dbReference>
<dbReference type="PANTHER" id="PTHR11165">
    <property type="entry name" value="SKP1"/>
    <property type="match status" value="1"/>
</dbReference>
<evidence type="ECO:0000313" key="7">
    <source>
        <dbReference type="Proteomes" id="UP001603857"/>
    </source>
</evidence>
<organism evidence="6 7">
    <name type="scientific">Flemingia macrophylla</name>
    <dbReference type="NCBI Taxonomy" id="520843"/>
    <lineage>
        <taxon>Eukaryota</taxon>
        <taxon>Viridiplantae</taxon>
        <taxon>Streptophyta</taxon>
        <taxon>Embryophyta</taxon>
        <taxon>Tracheophyta</taxon>
        <taxon>Spermatophyta</taxon>
        <taxon>Magnoliopsida</taxon>
        <taxon>eudicotyledons</taxon>
        <taxon>Gunneridae</taxon>
        <taxon>Pentapetalae</taxon>
        <taxon>rosids</taxon>
        <taxon>fabids</taxon>
        <taxon>Fabales</taxon>
        <taxon>Fabaceae</taxon>
        <taxon>Papilionoideae</taxon>
        <taxon>50 kb inversion clade</taxon>
        <taxon>NPAAA clade</taxon>
        <taxon>indigoferoid/millettioid clade</taxon>
        <taxon>Phaseoleae</taxon>
        <taxon>Flemingia</taxon>
    </lineage>
</organism>
<evidence type="ECO:0000259" key="5">
    <source>
        <dbReference type="Pfam" id="PF03931"/>
    </source>
</evidence>
<evidence type="ECO:0000259" key="4">
    <source>
        <dbReference type="Pfam" id="PF01466"/>
    </source>
</evidence>
<dbReference type="InterPro" id="IPR036296">
    <property type="entry name" value="SKP1-like_dim_sf"/>
</dbReference>
<name>A0ABD1M5U8_9FABA</name>
<evidence type="ECO:0000256" key="3">
    <source>
        <dbReference type="ARBA" id="ARBA00022786"/>
    </source>
</evidence>
<protein>
    <recommendedName>
        <fullName evidence="8">SKP1-like protein</fullName>
    </recommendedName>
</protein>
<accession>A0ABD1M5U8</accession>
<comment type="similarity">
    <text evidence="2">Belongs to the SKP1 family.</text>
</comment>
<dbReference type="EMBL" id="JBGMDY010000006">
    <property type="protein sequence ID" value="KAL2331022.1"/>
    <property type="molecule type" value="Genomic_DNA"/>
</dbReference>